<protein>
    <submittedName>
        <fullName evidence="3">Bifunctional tRNA (Mnm(5)s(2)U34)-methyltransferase/FAD-dependent cmnm(5)s(2)U34 oxidoreductase</fullName>
    </submittedName>
</protein>
<keyword evidence="3" id="KW-0808">Transferase</keyword>
<accession>A0A5C6A9F5</accession>
<dbReference type="SUPFAM" id="SSF51971">
    <property type="entry name" value="Nucleotide-binding domain"/>
    <property type="match status" value="1"/>
</dbReference>
<dbReference type="PANTHER" id="PTHR13847:SF289">
    <property type="entry name" value="GLYCINE OXIDASE"/>
    <property type="match status" value="1"/>
</dbReference>
<evidence type="ECO:0000256" key="1">
    <source>
        <dbReference type="ARBA" id="ARBA00023002"/>
    </source>
</evidence>
<dbReference type="Proteomes" id="UP000317421">
    <property type="component" value="Unassembled WGS sequence"/>
</dbReference>
<dbReference type="Gene3D" id="3.50.50.60">
    <property type="entry name" value="FAD/NAD(P)-binding domain"/>
    <property type="match status" value="1"/>
</dbReference>
<comment type="caution">
    <text evidence="3">The sequence shown here is derived from an EMBL/GenBank/DDBJ whole genome shotgun (WGS) entry which is preliminary data.</text>
</comment>
<keyword evidence="4" id="KW-1185">Reference proteome</keyword>
<keyword evidence="3" id="KW-0489">Methyltransferase</keyword>
<dbReference type="InterPro" id="IPR036188">
    <property type="entry name" value="FAD/NAD-bd_sf"/>
</dbReference>
<sequence length="343" mass="36585">MAEAVTHADVLILGQGLAGSTLAWRLAERGVSVIVIDRGGIDEAGRPSASRVAAGLITPVTGKRLTVGPDYVATWESARSFYRTVESSTGAALLCEQPAWRLFRDAAERTSFLSRLEQPGFARHARLAEHDELPPVVTAPWGGFVMPGAARLNVIGYLNATRDWLAGKGSYLRADVTLDSDVTVNAAGVRFDRLGVTARCLVECQGYAATLPPLSPVKGEVLLINAPALQVDRVLHAGVWIAPEGGGGYRVGSTTDHERIDSTPTEAGRRELSEKLLACGVTGFTVAEHLAAVRPATSKREPTYGFRRDQPRVGWFNGLGAKGSLWAPAYADRMAELVVGSLS</sequence>
<dbReference type="EMBL" id="SJPR01000003">
    <property type="protein sequence ID" value="TWT96614.1"/>
    <property type="molecule type" value="Genomic_DNA"/>
</dbReference>
<dbReference type="GO" id="GO:0008168">
    <property type="term" value="F:methyltransferase activity"/>
    <property type="evidence" value="ECO:0007669"/>
    <property type="project" value="UniProtKB-KW"/>
</dbReference>
<dbReference type="InterPro" id="IPR006076">
    <property type="entry name" value="FAD-dep_OxRdtase"/>
</dbReference>
<reference evidence="3 4" key="1">
    <citation type="submission" date="2019-02" db="EMBL/GenBank/DDBJ databases">
        <title>Deep-cultivation of Planctomycetes and their phenomic and genomic characterization uncovers novel biology.</title>
        <authorList>
            <person name="Wiegand S."/>
            <person name="Jogler M."/>
            <person name="Boedeker C."/>
            <person name="Pinto D."/>
            <person name="Vollmers J."/>
            <person name="Rivas-Marin E."/>
            <person name="Kohn T."/>
            <person name="Peeters S.H."/>
            <person name="Heuer A."/>
            <person name="Rast P."/>
            <person name="Oberbeckmann S."/>
            <person name="Bunk B."/>
            <person name="Jeske O."/>
            <person name="Meyerdierks A."/>
            <person name="Storesund J.E."/>
            <person name="Kallscheuer N."/>
            <person name="Luecker S."/>
            <person name="Lage O.M."/>
            <person name="Pohl T."/>
            <person name="Merkel B.J."/>
            <person name="Hornburger P."/>
            <person name="Mueller R.-W."/>
            <person name="Bruemmer F."/>
            <person name="Labrenz M."/>
            <person name="Spormann A.M."/>
            <person name="Op Den Camp H."/>
            <person name="Overmann J."/>
            <person name="Amann R."/>
            <person name="Jetten M.S.M."/>
            <person name="Mascher T."/>
            <person name="Medema M.H."/>
            <person name="Devos D.P."/>
            <person name="Kaster A.-K."/>
            <person name="Ovreas L."/>
            <person name="Rohde M."/>
            <person name="Galperin M.Y."/>
            <person name="Jogler C."/>
        </authorList>
    </citation>
    <scope>NUCLEOTIDE SEQUENCE [LARGE SCALE GENOMIC DNA]</scope>
    <source>
        <strain evidence="3 4">Pla108</strain>
    </source>
</reference>
<keyword evidence="1" id="KW-0560">Oxidoreductase</keyword>
<evidence type="ECO:0000259" key="2">
    <source>
        <dbReference type="Pfam" id="PF01266"/>
    </source>
</evidence>
<dbReference type="AlphaFoldDB" id="A0A5C6A9F5"/>
<dbReference type="SUPFAM" id="SSF54373">
    <property type="entry name" value="FAD-linked reductases, C-terminal domain"/>
    <property type="match status" value="1"/>
</dbReference>
<name>A0A5C6A9F5_9BACT</name>
<dbReference type="RefSeq" id="WP_146445138.1">
    <property type="nucleotide sequence ID" value="NZ_SJPR01000003.1"/>
</dbReference>
<dbReference type="PANTHER" id="PTHR13847">
    <property type="entry name" value="SARCOSINE DEHYDROGENASE-RELATED"/>
    <property type="match status" value="1"/>
</dbReference>
<dbReference type="Pfam" id="PF01266">
    <property type="entry name" value="DAO"/>
    <property type="match status" value="1"/>
</dbReference>
<dbReference type="OrthoDB" id="214253at2"/>
<dbReference type="Gene3D" id="3.30.9.10">
    <property type="entry name" value="D-Amino Acid Oxidase, subunit A, domain 2"/>
    <property type="match status" value="1"/>
</dbReference>
<feature type="domain" description="FAD dependent oxidoreductase" evidence="2">
    <location>
        <begin position="9"/>
        <end position="337"/>
    </location>
</feature>
<dbReference type="GO" id="GO:0016491">
    <property type="term" value="F:oxidoreductase activity"/>
    <property type="evidence" value="ECO:0007669"/>
    <property type="project" value="UniProtKB-KW"/>
</dbReference>
<dbReference type="GO" id="GO:0005737">
    <property type="term" value="C:cytoplasm"/>
    <property type="evidence" value="ECO:0007669"/>
    <property type="project" value="TreeGrafter"/>
</dbReference>
<dbReference type="GO" id="GO:0032259">
    <property type="term" value="P:methylation"/>
    <property type="evidence" value="ECO:0007669"/>
    <property type="project" value="UniProtKB-KW"/>
</dbReference>
<gene>
    <name evidence="3" type="ORF">Pla108_23830</name>
</gene>
<proteinExistence type="predicted"/>
<evidence type="ECO:0000313" key="4">
    <source>
        <dbReference type="Proteomes" id="UP000317421"/>
    </source>
</evidence>
<organism evidence="3 4">
    <name type="scientific">Botrimarina colliarenosi</name>
    <dbReference type="NCBI Taxonomy" id="2528001"/>
    <lineage>
        <taxon>Bacteria</taxon>
        <taxon>Pseudomonadati</taxon>
        <taxon>Planctomycetota</taxon>
        <taxon>Planctomycetia</taxon>
        <taxon>Pirellulales</taxon>
        <taxon>Lacipirellulaceae</taxon>
        <taxon>Botrimarina</taxon>
    </lineage>
</organism>
<evidence type="ECO:0000313" key="3">
    <source>
        <dbReference type="EMBL" id="TWT96614.1"/>
    </source>
</evidence>